<reference evidence="3 4" key="1">
    <citation type="submission" date="2012-03" db="EMBL/GenBank/DDBJ databases">
        <title>Complete sequence of chromosome of Thermoanaerobacterium thermosaccharolyticum M0795.</title>
        <authorList>
            <consortium name="US DOE Joint Genome Institute"/>
            <person name="Lucas S."/>
            <person name="Han J."/>
            <person name="Lapidus A."/>
            <person name="Cheng J.-F."/>
            <person name="Goodwin L."/>
            <person name="Pitluck S."/>
            <person name="Peters L."/>
            <person name="Teshima H."/>
            <person name="Detter J.C."/>
            <person name="Han C."/>
            <person name="Tapia R."/>
            <person name="Land M."/>
            <person name="Hauser L."/>
            <person name="Kyrpides N."/>
            <person name="Ivanova N."/>
            <person name="Pagani I."/>
            <person name="Feinberg L."/>
            <person name="Folden J."/>
            <person name="Hogsett D."/>
            <person name="Shaw J."/>
            <person name="Woyke T."/>
        </authorList>
    </citation>
    <scope>NUCLEOTIDE SEQUENCE [LARGE SCALE GENOMIC DNA]</scope>
    <source>
        <strain evidence="3 4">M0795</strain>
    </source>
</reference>
<keyword evidence="1" id="KW-0051">Antiviral defense</keyword>
<dbReference type="InterPro" id="IPR010172">
    <property type="entry name" value="CRISPR-assoc_prot_TM1791"/>
</dbReference>
<dbReference type="Proteomes" id="UP000010845">
    <property type="component" value="Chromosome"/>
</dbReference>
<gene>
    <name evidence="3" type="ORF">Thethe_00882</name>
</gene>
<dbReference type="HOGENOM" id="CLU_053305_2_1_9"/>
<dbReference type="KEGG" id="tto:Thethe_00882"/>
<protein>
    <submittedName>
        <fullName evidence="3">CRISPR type III-B/RAMP module RAMP protein Cmr6</fullName>
    </submittedName>
</protein>
<proteinExistence type="predicted"/>
<dbReference type="RefSeq" id="WP_015311244.1">
    <property type="nucleotide sequence ID" value="NC_019970.1"/>
</dbReference>
<organism evidence="3 4">
    <name type="scientific">Thermoanaerobacterium thermosaccharolyticum M0795</name>
    <dbReference type="NCBI Taxonomy" id="698948"/>
    <lineage>
        <taxon>Bacteria</taxon>
        <taxon>Bacillati</taxon>
        <taxon>Bacillota</taxon>
        <taxon>Clostridia</taxon>
        <taxon>Thermoanaerobacterales</taxon>
        <taxon>Thermoanaerobacteraceae</taxon>
        <taxon>Thermoanaerobacterium</taxon>
    </lineage>
</organism>
<name>L0II84_THETR</name>
<dbReference type="PANTHER" id="PTHR39965:SF1">
    <property type="entry name" value="CRISPR SYSTEM CMR SUBUNIT CMR6"/>
    <property type="match status" value="1"/>
</dbReference>
<sequence length="258" mass="30227">MTQIQRIKLPSDTCSFFKNQNIYDIENFNLLLNKYAEFEDNMTRNLPEIDSSKFSSCIQFIKKQRYLIERYKSQGYDVDTYIFRSDSRIVVGLGQESVREVSMTLHWIYGIPYIPGQAVKGVVSNWIISEGGEDDENFKLIFGDEDNKGKVIFLDSYPENNRFYIRKDIMNPHYTDYYTKKDFYPTDWQDPNPIFFLTLERVVFNIYLIYLKKDIRYLKIAGKTLEEWMIEAFKYGGVGAKTSLGYGTGQLTLIGGNM</sequence>
<evidence type="ECO:0000259" key="2">
    <source>
        <dbReference type="Pfam" id="PF03787"/>
    </source>
</evidence>
<dbReference type="AlphaFoldDB" id="L0II84"/>
<evidence type="ECO:0000313" key="3">
    <source>
        <dbReference type="EMBL" id="AGB18553.1"/>
    </source>
</evidence>
<feature type="domain" description="CRISPR type III-associated protein" evidence="2">
    <location>
        <begin position="87"/>
        <end position="247"/>
    </location>
</feature>
<dbReference type="Pfam" id="PF03787">
    <property type="entry name" value="RAMPs"/>
    <property type="match status" value="1"/>
</dbReference>
<dbReference type="EMBL" id="CP003066">
    <property type="protein sequence ID" value="AGB18553.1"/>
    <property type="molecule type" value="Genomic_DNA"/>
</dbReference>
<dbReference type="GO" id="GO:0051607">
    <property type="term" value="P:defense response to virus"/>
    <property type="evidence" value="ECO:0007669"/>
    <property type="project" value="UniProtKB-KW"/>
</dbReference>
<dbReference type="NCBIfam" id="TIGR01898">
    <property type="entry name" value="cas_TM1791_cmr6"/>
    <property type="match status" value="1"/>
</dbReference>
<accession>L0II84</accession>
<dbReference type="PATRIC" id="fig|698948.3.peg.874"/>
<dbReference type="InterPro" id="IPR005537">
    <property type="entry name" value="RAMP_III_fam"/>
</dbReference>
<evidence type="ECO:0000256" key="1">
    <source>
        <dbReference type="ARBA" id="ARBA00023118"/>
    </source>
</evidence>
<evidence type="ECO:0000313" key="4">
    <source>
        <dbReference type="Proteomes" id="UP000010845"/>
    </source>
</evidence>
<dbReference type="PANTHER" id="PTHR39965">
    <property type="entry name" value="CRISPR SYSTEM CMR SUBUNIT CMR6"/>
    <property type="match status" value="1"/>
</dbReference>